<protein>
    <submittedName>
        <fullName evidence="2">Uncharacterized protein</fullName>
    </submittedName>
</protein>
<proteinExistence type="predicted"/>
<organism evidence="2 3">
    <name type="scientific">Monodon monoceros</name>
    <name type="common">Narwhal</name>
    <name type="synonym">Ceratodon monodon</name>
    <dbReference type="NCBI Taxonomy" id="40151"/>
    <lineage>
        <taxon>Eukaryota</taxon>
        <taxon>Metazoa</taxon>
        <taxon>Chordata</taxon>
        <taxon>Craniata</taxon>
        <taxon>Vertebrata</taxon>
        <taxon>Euteleostomi</taxon>
        <taxon>Mammalia</taxon>
        <taxon>Eutheria</taxon>
        <taxon>Laurasiatheria</taxon>
        <taxon>Artiodactyla</taxon>
        <taxon>Whippomorpha</taxon>
        <taxon>Cetacea</taxon>
        <taxon>Odontoceti</taxon>
        <taxon>Monodontidae</taxon>
        <taxon>Monodon</taxon>
    </lineage>
</organism>
<comment type="caution">
    <text evidence="2">The sequence shown here is derived from an EMBL/GenBank/DDBJ whole genome shotgun (WGS) entry which is preliminary data.</text>
</comment>
<dbReference type="AlphaFoldDB" id="A0A4U1EUX8"/>
<evidence type="ECO:0000313" key="2">
    <source>
        <dbReference type="EMBL" id="TKC40519.1"/>
    </source>
</evidence>
<reference evidence="3" key="1">
    <citation type="journal article" date="2019" name="IScience">
        <title>Narwhal Genome Reveals Long-Term Low Genetic Diversity despite Current Large Abundance Size.</title>
        <authorList>
            <person name="Westbury M.V."/>
            <person name="Petersen B."/>
            <person name="Garde E."/>
            <person name="Heide-Jorgensen M.P."/>
            <person name="Lorenzen E.D."/>
        </authorList>
    </citation>
    <scope>NUCLEOTIDE SEQUENCE [LARGE SCALE GENOMIC DNA]</scope>
</reference>
<sequence>PAAGGGGGLFLAEFKEILGQICHLFWSERSSRSLAQVSLAAASVLTEEVWKEEAGRKRLEAATPAPSFPARQDD</sequence>
<evidence type="ECO:0000256" key="1">
    <source>
        <dbReference type="SAM" id="MobiDB-lite"/>
    </source>
</evidence>
<accession>A0A4U1EUX8</accession>
<dbReference type="EMBL" id="RWIC01000738">
    <property type="protein sequence ID" value="TKC40519.1"/>
    <property type="molecule type" value="Genomic_DNA"/>
</dbReference>
<gene>
    <name evidence="2" type="ORF">EI555_013080</name>
</gene>
<dbReference type="Proteomes" id="UP000308365">
    <property type="component" value="Unassembled WGS sequence"/>
</dbReference>
<name>A0A4U1EUX8_MONMO</name>
<feature type="non-terminal residue" evidence="2">
    <location>
        <position position="1"/>
    </location>
</feature>
<evidence type="ECO:0000313" key="3">
    <source>
        <dbReference type="Proteomes" id="UP000308365"/>
    </source>
</evidence>
<feature type="region of interest" description="Disordered" evidence="1">
    <location>
        <begin position="54"/>
        <end position="74"/>
    </location>
</feature>